<proteinExistence type="predicted"/>
<evidence type="ECO:0000313" key="3">
    <source>
        <dbReference type="Proteomes" id="UP000015105"/>
    </source>
</evidence>
<evidence type="ECO:0000259" key="1">
    <source>
        <dbReference type="Pfam" id="PF13966"/>
    </source>
</evidence>
<accession>A0A453RPB1</accession>
<name>A0A453RPB1_AEGTS</name>
<sequence length="136" mass="15750">MIDIQEVGQYLHLWRMIEHTALNAEPDSLCWKWSANGDYSTNSAYLATFHGFIQCQAWRLNWNCWTPPHVRLFHWLANLDHCWMVDRLARRSLPHPQCCSLAIRLRRQYNTAPGMPILPAGVVRDPLMSALLLPAA</sequence>
<dbReference type="InterPro" id="IPR026960">
    <property type="entry name" value="RVT-Znf"/>
</dbReference>
<dbReference type="AlphaFoldDB" id="A0A453RPB1"/>
<protein>
    <recommendedName>
        <fullName evidence="1">Reverse transcriptase zinc-binding domain-containing protein</fullName>
    </recommendedName>
</protein>
<dbReference type="Proteomes" id="UP000015105">
    <property type="component" value="Chromosome 7D"/>
</dbReference>
<dbReference type="Gramene" id="AET7Gv20651800.3">
    <property type="protein sequence ID" value="AET7Gv20651800.3"/>
    <property type="gene ID" value="AET7Gv20651800"/>
</dbReference>
<keyword evidence="3" id="KW-1185">Reference proteome</keyword>
<reference evidence="2" key="4">
    <citation type="submission" date="2019-03" db="UniProtKB">
        <authorList>
            <consortium name="EnsemblPlants"/>
        </authorList>
    </citation>
    <scope>IDENTIFICATION</scope>
</reference>
<reference evidence="3" key="1">
    <citation type="journal article" date="2014" name="Science">
        <title>Ancient hybridizations among the ancestral genomes of bread wheat.</title>
        <authorList>
            <consortium name="International Wheat Genome Sequencing Consortium,"/>
            <person name="Marcussen T."/>
            <person name="Sandve S.R."/>
            <person name="Heier L."/>
            <person name="Spannagl M."/>
            <person name="Pfeifer M."/>
            <person name="Jakobsen K.S."/>
            <person name="Wulff B.B."/>
            <person name="Steuernagel B."/>
            <person name="Mayer K.F."/>
            <person name="Olsen O.A."/>
        </authorList>
    </citation>
    <scope>NUCLEOTIDE SEQUENCE [LARGE SCALE GENOMIC DNA]</scope>
    <source>
        <strain evidence="3">cv. AL8/78</strain>
    </source>
</reference>
<reference evidence="2" key="5">
    <citation type="journal article" date="2021" name="G3 (Bethesda)">
        <title>Aegilops tauschii genome assembly Aet v5.0 features greater sequence contiguity and improved annotation.</title>
        <authorList>
            <person name="Wang L."/>
            <person name="Zhu T."/>
            <person name="Rodriguez J.C."/>
            <person name="Deal K.R."/>
            <person name="Dubcovsky J."/>
            <person name="McGuire P.E."/>
            <person name="Lux T."/>
            <person name="Spannagl M."/>
            <person name="Mayer K.F.X."/>
            <person name="Baldrich P."/>
            <person name="Meyers B.C."/>
            <person name="Huo N."/>
            <person name="Gu Y.Q."/>
            <person name="Zhou H."/>
            <person name="Devos K.M."/>
            <person name="Bennetzen J.L."/>
            <person name="Unver T."/>
            <person name="Budak H."/>
            <person name="Gulick P.J."/>
            <person name="Galiba G."/>
            <person name="Kalapos B."/>
            <person name="Nelson D.R."/>
            <person name="Li P."/>
            <person name="You F.M."/>
            <person name="Luo M.C."/>
            <person name="Dvorak J."/>
        </authorList>
    </citation>
    <scope>NUCLEOTIDE SEQUENCE [LARGE SCALE GENOMIC DNA]</scope>
    <source>
        <strain evidence="2">cv. AL8/78</strain>
    </source>
</reference>
<organism evidence="2 3">
    <name type="scientific">Aegilops tauschii subsp. strangulata</name>
    <name type="common">Goatgrass</name>
    <dbReference type="NCBI Taxonomy" id="200361"/>
    <lineage>
        <taxon>Eukaryota</taxon>
        <taxon>Viridiplantae</taxon>
        <taxon>Streptophyta</taxon>
        <taxon>Embryophyta</taxon>
        <taxon>Tracheophyta</taxon>
        <taxon>Spermatophyta</taxon>
        <taxon>Magnoliopsida</taxon>
        <taxon>Liliopsida</taxon>
        <taxon>Poales</taxon>
        <taxon>Poaceae</taxon>
        <taxon>BOP clade</taxon>
        <taxon>Pooideae</taxon>
        <taxon>Triticodae</taxon>
        <taxon>Triticeae</taxon>
        <taxon>Triticinae</taxon>
        <taxon>Aegilops</taxon>
    </lineage>
</organism>
<reference evidence="3" key="2">
    <citation type="journal article" date="2017" name="Nat. Plants">
        <title>The Aegilops tauschii genome reveals multiple impacts of transposons.</title>
        <authorList>
            <person name="Zhao G."/>
            <person name="Zou C."/>
            <person name="Li K."/>
            <person name="Wang K."/>
            <person name="Li T."/>
            <person name="Gao L."/>
            <person name="Zhang X."/>
            <person name="Wang H."/>
            <person name="Yang Z."/>
            <person name="Liu X."/>
            <person name="Jiang W."/>
            <person name="Mao L."/>
            <person name="Kong X."/>
            <person name="Jiao Y."/>
            <person name="Jia J."/>
        </authorList>
    </citation>
    <scope>NUCLEOTIDE SEQUENCE [LARGE SCALE GENOMIC DNA]</scope>
    <source>
        <strain evidence="3">cv. AL8/78</strain>
    </source>
</reference>
<feature type="domain" description="Reverse transcriptase zinc-binding" evidence="1">
    <location>
        <begin position="39"/>
        <end position="100"/>
    </location>
</feature>
<dbReference type="Pfam" id="PF13966">
    <property type="entry name" value="zf-RVT"/>
    <property type="match status" value="1"/>
</dbReference>
<evidence type="ECO:0000313" key="2">
    <source>
        <dbReference type="EnsemblPlants" id="AET7Gv20651800.3"/>
    </source>
</evidence>
<dbReference type="EnsemblPlants" id="AET7Gv20651800.3">
    <property type="protein sequence ID" value="AET7Gv20651800.3"/>
    <property type="gene ID" value="AET7Gv20651800"/>
</dbReference>
<reference evidence="2" key="3">
    <citation type="journal article" date="2017" name="Nature">
        <title>Genome sequence of the progenitor of the wheat D genome Aegilops tauschii.</title>
        <authorList>
            <person name="Luo M.C."/>
            <person name="Gu Y.Q."/>
            <person name="Puiu D."/>
            <person name="Wang H."/>
            <person name="Twardziok S.O."/>
            <person name="Deal K.R."/>
            <person name="Huo N."/>
            <person name="Zhu T."/>
            <person name="Wang L."/>
            <person name="Wang Y."/>
            <person name="McGuire P.E."/>
            <person name="Liu S."/>
            <person name="Long H."/>
            <person name="Ramasamy R.K."/>
            <person name="Rodriguez J.C."/>
            <person name="Van S.L."/>
            <person name="Yuan L."/>
            <person name="Wang Z."/>
            <person name="Xia Z."/>
            <person name="Xiao L."/>
            <person name="Anderson O.D."/>
            <person name="Ouyang S."/>
            <person name="Liang Y."/>
            <person name="Zimin A.V."/>
            <person name="Pertea G."/>
            <person name="Qi P."/>
            <person name="Bennetzen J.L."/>
            <person name="Dai X."/>
            <person name="Dawson M.W."/>
            <person name="Muller H.G."/>
            <person name="Kugler K."/>
            <person name="Rivarola-Duarte L."/>
            <person name="Spannagl M."/>
            <person name="Mayer K.F.X."/>
            <person name="Lu F.H."/>
            <person name="Bevan M.W."/>
            <person name="Leroy P."/>
            <person name="Li P."/>
            <person name="You F.M."/>
            <person name="Sun Q."/>
            <person name="Liu Z."/>
            <person name="Lyons E."/>
            <person name="Wicker T."/>
            <person name="Salzberg S.L."/>
            <person name="Devos K.M."/>
            <person name="Dvorak J."/>
        </authorList>
    </citation>
    <scope>NUCLEOTIDE SEQUENCE [LARGE SCALE GENOMIC DNA]</scope>
    <source>
        <strain evidence="2">cv. AL8/78</strain>
    </source>
</reference>